<dbReference type="InterPro" id="IPR044023">
    <property type="entry name" value="Ig_7"/>
</dbReference>
<feature type="domain" description="Ig-like" evidence="3">
    <location>
        <begin position="647"/>
        <end position="713"/>
    </location>
</feature>
<sequence>MRVSFCRQLNQSIPVLLILFTLFLSGISNSFAQETITDIDGNVYETVVIGDQRWIKSNLRVKHYRNGDPIPEIKDPGAWANTRSGAWCYLNNDPANEELGLLYNAYAFLDPRGLAPEGTYVTSLCDWGELAIELEGRKFVDYPLNGNSIGDKIKVPSFFDINSGSNPNNSSGLSFVRSGLRGYDGTFFDNNIAYHWTTDLSSDENGIKSFYKSWVAGAYKEWLNYYAQANEGISIRVIVGEPKERTVFRKEEQSFCGVSYVSDLVFSVQREDSFRCTYTREIDCYRQISWFKDIDFTIPAPYYGVLKDGDILYGKAEFIFNEQFGGTIVCSEEILEVTVRILEPQPPTGEQSQVFCAGATVEDLVAEGDEIRWYPTLNSTTPIAPGTLLQNSRFYYAENRAGTCVNPTRLRIQVELVSPTQPTAEANQEICAGTRLSGLAVQGTDLIWYSEAGEELSAETLVADNVTYFVASKVADCESNRTAVRTVLSGPPLPTATENQELCPGSKVSELVATGQNILWYAVASGGSPLDAETQLEDGKSYFATQTMDGCESGSRKEVRVSLLAVPPVTAPQLQEFCNASTVANLQATGTNIRWYSDQSLTAVLTPNSPLENGRTYYATQTINGCEGPALAVQVAVNAVSIPQGESEQTFCLGAQVSDLVASGAGIQWFAAATGGTALSSAQPLQNGLTYYAEQRIGDCQSAARLAVRVTVSSVDIPVAAATQTFCAGALVSDIAVTGQNIRWYASATENDPLASNESLQDGRIYYASQTVGGCESVSRRAVRVRVVMVSQVSAPQSQAFCNTATVSNLQATGTAIRWYADQSLTTLLASTSPLENGLTYYATQTIEGCEGPSLAVQVAINAVPAPQGDSEQGFCTGALVSDLVATGTNVRWYNTATGGTPIPNNLPLQNGSTYYAEQTIGSCNSAVRLAVTVSVSSADLPTASANQTFCTGASISDIAITGQNVRWYASATGNDLLSNTALLVDGRTYFATQTVGGCESASRREVLVRVINVPQVTAAQSQAFCNAATVSNLQATGTNVRWYADQKLTTALSPNSPVENGRTYFATQTQEGCESAPVAVQVTVNQVAPPTGLSDQEFCNGAFVDQLQATGTAVQWFSSGTGGNPLAGNLPLQDGNIYYAEQTLGSCKSATRLAVRVRINIPQIPGGASQQEFCEGARVSELQATGTNLVWYRNASGPETLNPNDPIQDGGVYFVSQRTGNCESARKEIRASIIRIQSAVADAEQQFCESDQPTVAKLFAVGETIRWYSSPSGGQPLSESERLQDGQTYYAANVSGNRGCESSVRVAVRAIVQPCEVEVFNMVTRDGNNKNEYLKIKNIESFPENRLEIYNRHGVLVWAADGYGKDGKFFYGESNQPGVSQPELGLPTGNYLYALTYKNPAATLPVRVTGYLYLLNTQRK</sequence>
<evidence type="ECO:0000256" key="1">
    <source>
        <dbReference type="SAM" id="SignalP"/>
    </source>
</evidence>
<feature type="domain" description="Ig-like" evidence="3">
    <location>
        <begin position="942"/>
        <end position="1011"/>
    </location>
</feature>
<evidence type="ECO:0000259" key="2">
    <source>
        <dbReference type="Pfam" id="PF09603"/>
    </source>
</evidence>
<keyword evidence="5" id="KW-1185">Reference proteome</keyword>
<feature type="domain" description="Ig-like" evidence="3">
    <location>
        <begin position="1241"/>
        <end position="1315"/>
    </location>
</feature>
<feature type="signal peptide" evidence="1">
    <location>
        <begin position="1"/>
        <end position="32"/>
    </location>
</feature>
<protein>
    <submittedName>
        <fullName evidence="4">Gliding motility-associated C-terminal domain-containing protein</fullName>
    </submittedName>
</protein>
<feature type="chain" id="PRO_5045445300" evidence="1">
    <location>
        <begin position="33"/>
        <end position="1421"/>
    </location>
</feature>
<accession>A0ABS9BV06</accession>
<organism evidence="4 5">
    <name type="scientific">Mariniradius sediminis</name>
    <dbReference type="NCBI Taxonomy" id="2909237"/>
    <lineage>
        <taxon>Bacteria</taxon>
        <taxon>Pseudomonadati</taxon>
        <taxon>Bacteroidota</taxon>
        <taxon>Cytophagia</taxon>
        <taxon>Cytophagales</taxon>
        <taxon>Cyclobacteriaceae</taxon>
        <taxon>Mariniradius</taxon>
    </lineage>
</organism>
<proteinExistence type="predicted"/>
<dbReference type="Pfam" id="PF09603">
    <property type="entry name" value="Fib_succ_major"/>
    <property type="match status" value="1"/>
</dbReference>
<gene>
    <name evidence="4" type="ORF">L0U89_12560</name>
</gene>
<feature type="domain" description="Ig-like" evidence="3">
    <location>
        <begin position="874"/>
        <end position="937"/>
    </location>
</feature>
<dbReference type="EMBL" id="JAKEVZ010000009">
    <property type="protein sequence ID" value="MCF1751899.1"/>
    <property type="molecule type" value="Genomic_DNA"/>
</dbReference>
<dbReference type="Pfam" id="PF13585">
    <property type="entry name" value="CHU_C"/>
    <property type="match status" value="1"/>
</dbReference>
<evidence type="ECO:0000259" key="3">
    <source>
        <dbReference type="Pfam" id="PF19081"/>
    </source>
</evidence>
<evidence type="ECO:0000313" key="4">
    <source>
        <dbReference type="EMBL" id="MCF1751899.1"/>
    </source>
</evidence>
<feature type="domain" description="Fibrobacter succinogenes major paralogous" evidence="2">
    <location>
        <begin position="47"/>
        <end position="238"/>
    </location>
</feature>
<feature type="domain" description="Ig-like" evidence="3">
    <location>
        <begin position="718"/>
        <end position="787"/>
    </location>
</feature>
<evidence type="ECO:0000313" key="5">
    <source>
        <dbReference type="Proteomes" id="UP001201449"/>
    </source>
</evidence>
<dbReference type="Pfam" id="PF19081">
    <property type="entry name" value="Ig_7"/>
    <property type="match status" value="6"/>
</dbReference>
<dbReference type="InterPro" id="IPR011871">
    <property type="entry name" value="Fib_succ_major"/>
</dbReference>
<keyword evidence="1" id="KW-0732">Signal</keyword>
<dbReference type="Proteomes" id="UP001201449">
    <property type="component" value="Unassembled WGS sequence"/>
</dbReference>
<feature type="domain" description="Ig-like" evidence="3">
    <location>
        <begin position="491"/>
        <end position="562"/>
    </location>
</feature>
<comment type="caution">
    <text evidence="4">The sequence shown here is derived from an EMBL/GenBank/DDBJ whole genome shotgun (WGS) entry which is preliminary data.</text>
</comment>
<dbReference type="NCBIfam" id="TIGR02145">
    <property type="entry name" value="Fib_succ_major"/>
    <property type="match status" value="1"/>
</dbReference>
<reference evidence="4 5" key="1">
    <citation type="submission" date="2022-01" db="EMBL/GenBank/DDBJ databases">
        <title>Mariniradius saccharolyticus sp. nov., isolated from sediment of a river.</title>
        <authorList>
            <person name="Liu H."/>
        </authorList>
    </citation>
    <scope>NUCLEOTIDE SEQUENCE [LARGE SCALE GENOMIC DNA]</scope>
    <source>
        <strain evidence="4 5">RY-2</strain>
    </source>
</reference>
<dbReference type="RefSeq" id="WP_234861842.1">
    <property type="nucleotide sequence ID" value="NZ_JAKEVZ010000009.1"/>
</dbReference>
<name>A0ABS9BV06_9BACT</name>